<dbReference type="Pfam" id="PF00300">
    <property type="entry name" value="His_Phos_1"/>
    <property type="match status" value="1"/>
</dbReference>
<dbReference type="PANTHER" id="PTHR48100:SF10">
    <property type="entry name" value="2-CARBOXY-D-ARABINITOL-1-PHOSPHATASE-RELATED"/>
    <property type="match status" value="1"/>
</dbReference>
<reference evidence="1" key="1">
    <citation type="submission" date="2022-11" db="EMBL/GenBank/DDBJ databases">
        <authorList>
            <person name="Coimbra C."/>
        </authorList>
    </citation>
    <scope>NUCLEOTIDE SEQUENCE</scope>
    <source>
        <strain evidence="1">Jales19</strain>
    </source>
</reference>
<evidence type="ECO:0000313" key="2">
    <source>
        <dbReference type="Proteomes" id="UP001152178"/>
    </source>
</evidence>
<dbReference type="PANTHER" id="PTHR48100">
    <property type="entry name" value="BROAD-SPECIFICITY PHOSPHATASE YOR283W-RELATED"/>
    <property type="match status" value="1"/>
</dbReference>
<dbReference type="InterPro" id="IPR050275">
    <property type="entry name" value="PGM_Phosphatase"/>
</dbReference>
<evidence type="ECO:0000313" key="1">
    <source>
        <dbReference type="EMBL" id="MCZ8543719.1"/>
    </source>
</evidence>
<dbReference type="CDD" id="cd07067">
    <property type="entry name" value="HP_PGM_like"/>
    <property type="match status" value="1"/>
</dbReference>
<protein>
    <submittedName>
        <fullName evidence="1">Histidine phosphatase family protein</fullName>
    </submittedName>
</protein>
<dbReference type="RefSeq" id="WP_269904307.1">
    <property type="nucleotide sequence ID" value="NZ_JAPFQA010000002.1"/>
</dbReference>
<sequence>MKATRLTLVCSGITHRMRKAGFPLDEPLEKRSIELARALGQHLSKTDRVFVAPSLRARETAHLLGLHAATHDSLRDQNYGVWEGKMPETIEAEQPGALAAWRADPAYSPGGGESLTEVATRTAGFLDAMRSASGQLIAVTHPAVVRTAMIHILAAPLTSCWKIDTPPLSMISLYSDGKRWILRTCGLQQRAGGGST</sequence>
<dbReference type="InterPro" id="IPR013078">
    <property type="entry name" value="His_Pase_superF_clade-1"/>
</dbReference>
<gene>
    <name evidence="1" type="ORF">OOJ09_05980</name>
</gene>
<comment type="caution">
    <text evidence="1">The sequence shown here is derived from an EMBL/GenBank/DDBJ whole genome shotgun (WGS) entry which is preliminary data.</text>
</comment>
<dbReference type="Proteomes" id="UP001152178">
    <property type="component" value="Unassembled WGS sequence"/>
</dbReference>
<accession>A0ABT4QQ76</accession>
<proteinExistence type="predicted"/>
<organism evidence="1 2">
    <name type="scientific">Mesorhizobium qingshengii</name>
    <dbReference type="NCBI Taxonomy" id="1165689"/>
    <lineage>
        <taxon>Bacteria</taxon>
        <taxon>Pseudomonadati</taxon>
        <taxon>Pseudomonadota</taxon>
        <taxon>Alphaproteobacteria</taxon>
        <taxon>Hyphomicrobiales</taxon>
        <taxon>Phyllobacteriaceae</taxon>
        <taxon>Mesorhizobium</taxon>
    </lineage>
</organism>
<dbReference type="InterPro" id="IPR029033">
    <property type="entry name" value="His_PPase_superfam"/>
</dbReference>
<keyword evidence="2" id="KW-1185">Reference proteome</keyword>
<dbReference type="EMBL" id="JAPFQA010000002">
    <property type="protein sequence ID" value="MCZ8543719.1"/>
    <property type="molecule type" value="Genomic_DNA"/>
</dbReference>
<dbReference type="SUPFAM" id="SSF53254">
    <property type="entry name" value="Phosphoglycerate mutase-like"/>
    <property type="match status" value="1"/>
</dbReference>
<dbReference type="Gene3D" id="3.40.50.1240">
    <property type="entry name" value="Phosphoglycerate mutase-like"/>
    <property type="match status" value="1"/>
</dbReference>
<name>A0ABT4QQ76_9HYPH</name>
<dbReference type="SMART" id="SM00855">
    <property type="entry name" value="PGAM"/>
    <property type="match status" value="1"/>
</dbReference>